<evidence type="ECO:0000313" key="3">
    <source>
        <dbReference type="Proteomes" id="UP000001492"/>
    </source>
</evidence>
<feature type="chain" id="PRO_5003230127" description="DUF2059 domain-containing protein" evidence="1">
    <location>
        <begin position="27"/>
        <end position="165"/>
    </location>
</feature>
<dbReference type="KEGG" id="aex:Astex_2555"/>
<keyword evidence="3" id="KW-1185">Reference proteome</keyword>
<dbReference type="EMBL" id="CP002396">
    <property type="protein sequence ID" value="ADU14205.1"/>
    <property type="molecule type" value="Genomic_DNA"/>
</dbReference>
<evidence type="ECO:0000256" key="1">
    <source>
        <dbReference type="SAM" id="SignalP"/>
    </source>
</evidence>
<dbReference type="STRING" id="573065.Astex_2555"/>
<name>E8RV05_ASTEC</name>
<reference evidence="3" key="1">
    <citation type="submission" date="2010-12" db="EMBL/GenBank/DDBJ databases">
        <title>Complete sequence of chromosome 2 of Asticcacaulis excentricus CB 48.</title>
        <authorList>
            <consortium name="US DOE Joint Genome Institute"/>
            <person name="Lucas S."/>
            <person name="Copeland A."/>
            <person name="Lapidus A."/>
            <person name="Cheng J.-F."/>
            <person name="Bruce D."/>
            <person name="Goodwin L."/>
            <person name="Pitluck S."/>
            <person name="Teshima H."/>
            <person name="Davenport K."/>
            <person name="Detter J.C."/>
            <person name="Han C."/>
            <person name="Tapia R."/>
            <person name="Land M."/>
            <person name="Hauser L."/>
            <person name="Jeffries C."/>
            <person name="Kyrpides N."/>
            <person name="Ivanova N."/>
            <person name="Ovchinnikova G."/>
            <person name="Brun Y.V."/>
            <person name="Woyke T."/>
        </authorList>
    </citation>
    <scope>NUCLEOTIDE SEQUENCE [LARGE SCALE GENOMIC DNA]</scope>
    <source>
        <strain evidence="3">ATCC 15261 / DSM 4724 / KCTC 12464 / NCIMB 9791 / VKM B-1370 / CB 48</strain>
    </source>
</reference>
<evidence type="ECO:0000313" key="2">
    <source>
        <dbReference type="EMBL" id="ADU14205.1"/>
    </source>
</evidence>
<dbReference type="RefSeq" id="WP_013480029.1">
    <property type="nucleotide sequence ID" value="NC_014817.1"/>
</dbReference>
<feature type="signal peptide" evidence="1">
    <location>
        <begin position="1"/>
        <end position="26"/>
    </location>
</feature>
<organism evidence="2 3">
    <name type="scientific">Asticcacaulis excentricus (strain ATCC 15261 / DSM 4724 / KCTC 12464 / NCIMB 9791 / VKM B-1370 / CB 48)</name>
    <dbReference type="NCBI Taxonomy" id="573065"/>
    <lineage>
        <taxon>Bacteria</taxon>
        <taxon>Pseudomonadati</taxon>
        <taxon>Pseudomonadota</taxon>
        <taxon>Alphaproteobacteria</taxon>
        <taxon>Caulobacterales</taxon>
        <taxon>Caulobacteraceae</taxon>
        <taxon>Asticcacaulis</taxon>
    </lineage>
</organism>
<gene>
    <name evidence="2" type="ordered locus">Astex_2555</name>
</gene>
<dbReference type="AlphaFoldDB" id="E8RV05"/>
<sequence>MRVRVKKGLISLAVMAAVSLGAQAHAQSATPAQGDAPAAALKTCIAGAVTAEDERLILRYVFFIMARHPDVSRYATISQDERIALDRDVGSMMTRLMVDQCGAEIRAIYKTGNKNVIEAAFGEAFSGVGERGMKDLMTHPDVQVASMGFVSHMDMNKLVKLFVVQ</sequence>
<proteinExistence type="predicted"/>
<accession>E8RV05</accession>
<protein>
    <recommendedName>
        <fullName evidence="4">DUF2059 domain-containing protein</fullName>
    </recommendedName>
</protein>
<evidence type="ECO:0008006" key="4">
    <source>
        <dbReference type="Google" id="ProtNLM"/>
    </source>
</evidence>
<dbReference type="Proteomes" id="UP000001492">
    <property type="component" value="Chromosome 2"/>
</dbReference>
<keyword evidence="1" id="KW-0732">Signal</keyword>
<dbReference type="HOGENOM" id="CLU_1607491_0_0_5"/>
<dbReference type="OrthoDB" id="7173873at2"/>